<proteinExistence type="predicted"/>
<dbReference type="Proteomes" id="UP001212327">
    <property type="component" value="Unassembled WGS sequence"/>
</dbReference>
<protein>
    <submittedName>
        <fullName evidence="1">Uncharacterized protein</fullName>
    </submittedName>
</protein>
<dbReference type="RefSeq" id="WP_260184991.1">
    <property type="nucleotide sequence ID" value="NZ_JAQLSF010000001.1"/>
</dbReference>
<evidence type="ECO:0000313" key="1">
    <source>
        <dbReference type="EMBL" id="MDB1563642.1"/>
    </source>
</evidence>
<evidence type="ECO:0000313" key="2">
    <source>
        <dbReference type="Proteomes" id="UP001212327"/>
    </source>
</evidence>
<gene>
    <name evidence="1" type="ORF">PGA78_02445</name>
</gene>
<dbReference type="AlphaFoldDB" id="A0AAW6A3F7"/>
<name>A0AAW6A3F7_LACPA</name>
<comment type="caution">
    <text evidence="1">The sequence shown here is derived from an EMBL/GenBank/DDBJ whole genome shotgun (WGS) entry which is preliminary data.</text>
</comment>
<dbReference type="EMBL" id="JAQLSF010000001">
    <property type="protein sequence ID" value="MDB1563642.1"/>
    <property type="molecule type" value="Genomic_DNA"/>
</dbReference>
<reference evidence="1 2" key="1">
    <citation type="submission" date="2023-01" db="EMBL/GenBank/DDBJ databases">
        <title>Complete genome sequence of Lacticaseibacillus paracasei SRCM217440 isolated from Makgeolli.</title>
        <authorList>
            <person name="Yang H.-G."/>
            <person name="Jeong S.-J."/>
            <person name="Ha G.-S."/>
            <person name="Yang H.-J."/>
            <person name="Jeong D.-Y."/>
        </authorList>
    </citation>
    <scope>NUCLEOTIDE SEQUENCE [LARGE SCALE GENOMIC DNA]</scope>
    <source>
        <strain evidence="1 2">SRCM217440</strain>
    </source>
</reference>
<sequence length="100" mass="10630">MIIGETGLRKAGIKDARRLSSKRAILSCSNYAEAAALADAFSHIFAFLKSPSIAIPNLKWVAYQVALGTLVIGLTIFVATNPESVPVVIPTMAKLLPATF</sequence>
<organism evidence="1 2">
    <name type="scientific">Lacticaseibacillus paracasei</name>
    <name type="common">Lactobacillus paracasei</name>
    <dbReference type="NCBI Taxonomy" id="1597"/>
    <lineage>
        <taxon>Bacteria</taxon>
        <taxon>Bacillati</taxon>
        <taxon>Bacillota</taxon>
        <taxon>Bacilli</taxon>
        <taxon>Lactobacillales</taxon>
        <taxon>Lactobacillaceae</taxon>
        <taxon>Lacticaseibacillus</taxon>
    </lineage>
</organism>
<accession>A0AAW6A3F7</accession>